<dbReference type="EMBL" id="FNGY01000002">
    <property type="protein sequence ID" value="SDL82797.1"/>
    <property type="molecule type" value="Genomic_DNA"/>
</dbReference>
<evidence type="ECO:0000313" key="1">
    <source>
        <dbReference type="EMBL" id="SDL82797.1"/>
    </source>
</evidence>
<reference evidence="2" key="1">
    <citation type="submission" date="2016-10" db="EMBL/GenBank/DDBJ databases">
        <authorList>
            <person name="Varghese N."/>
            <person name="Submissions S."/>
        </authorList>
    </citation>
    <scope>NUCLEOTIDE SEQUENCE [LARGE SCALE GENOMIC DNA]</scope>
    <source>
        <strain evidence="2">DSM 19110</strain>
    </source>
</reference>
<sequence>MKNHYIYLCLVLLLFSGCKIQSIPFPMPVLPFLEPSDWCDLPNLQLEEEVYVSGILSGTEGNWSIRDQRGRCKNIRVHLEIPKQLHPEDLKYLKKINKRYKHHYLIIDVVGTFEMKNPSGYGLSGTNNTQFVANRIVLIHTIPM</sequence>
<evidence type="ECO:0000313" key="2">
    <source>
        <dbReference type="Proteomes" id="UP000183200"/>
    </source>
</evidence>
<keyword evidence="2" id="KW-1185">Reference proteome</keyword>
<proteinExistence type="predicted"/>
<protein>
    <recommendedName>
        <fullName evidence="3">Lipoprotein</fullName>
    </recommendedName>
</protein>
<dbReference type="AlphaFoldDB" id="A0A1G9N9I6"/>
<dbReference type="OrthoDB" id="1495056at2"/>
<dbReference type="RefSeq" id="WP_143010351.1">
    <property type="nucleotide sequence ID" value="NZ_FNGY01000002.1"/>
</dbReference>
<accession>A0A1G9N9I6</accession>
<dbReference type="Proteomes" id="UP000183200">
    <property type="component" value="Unassembled WGS sequence"/>
</dbReference>
<evidence type="ECO:0008006" key="3">
    <source>
        <dbReference type="Google" id="ProtNLM"/>
    </source>
</evidence>
<dbReference type="PROSITE" id="PS51257">
    <property type="entry name" value="PROKAR_LIPOPROTEIN"/>
    <property type="match status" value="1"/>
</dbReference>
<name>A0A1G9N9I6_9SPHI</name>
<organism evidence="1 2">
    <name type="scientific">Pedobacter steynii</name>
    <dbReference type="NCBI Taxonomy" id="430522"/>
    <lineage>
        <taxon>Bacteria</taxon>
        <taxon>Pseudomonadati</taxon>
        <taxon>Bacteroidota</taxon>
        <taxon>Sphingobacteriia</taxon>
        <taxon>Sphingobacteriales</taxon>
        <taxon>Sphingobacteriaceae</taxon>
        <taxon>Pedobacter</taxon>
    </lineage>
</organism>
<gene>
    <name evidence="1" type="ORF">SAMN05421820_102249</name>
</gene>